<reference evidence="1 2" key="1">
    <citation type="journal article" date="2008" name="J. Bacteriol.">
        <title>Insights into the environmental resistance gene pool from the genome sequence of the multidrug-resistant environmental isolate Escherichia coli SMS-3-5.</title>
        <authorList>
            <person name="Fricke W.F."/>
            <person name="Wright M.S."/>
            <person name="Lindell A.H."/>
            <person name="Harkins D.M."/>
            <person name="Baker-Austin C."/>
            <person name="Ravel J."/>
            <person name="Stepanauskas R."/>
        </authorList>
    </citation>
    <scope>NUCLEOTIDE SEQUENCE [LARGE SCALE GENOMIC DNA]</scope>
    <source>
        <strain evidence="2">SMS-3-5 / SECEC</strain>
    </source>
</reference>
<sequence>MLDNPRVTVFNDYSTFQEKQWKQILVIMSKTPETYSILCSHLFK</sequence>
<dbReference type="AlphaFoldDB" id="B1LPS3"/>
<name>B1LPS3_ECOSM</name>
<evidence type="ECO:0000313" key="2">
    <source>
        <dbReference type="Proteomes" id="UP000007011"/>
    </source>
</evidence>
<organism evidence="1 2">
    <name type="scientific">Escherichia coli (strain SMS-3-5 / SECEC)</name>
    <dbReference type="NCBI Taxonomy" id="439855"/>
    <lineage>
        <taxon>Bacteria</taxon>
        <taxon>Pseudomonadati</taxon>
        <taxon>Pseudomonadota</taxon>
        <taxon>Gammaproteobacteria</taxon>
        <taxon>Enterobacterales</taxon>
        <taxon>Enterobacteriaceae</taxon>
        <taxon>Escherichia</taxon>
    </lineage>
</organism>
<protein>
    <submittedName>
        <fullName evidence="1">Uncharacterized protein</fullName>
    </submittedName>
</protein>
<proteinExistence type="predicted"/>
<gene>
    <name evidence="1" type="ordered locus">EcSMS35_1092</name>
</gene>
<evidence type="ECO:0000313" key="1">
    <source>
        <dbReference type="EMBL" id="ACB15817.1"/>
    </source>
</evidence>
<dbReference type="HOGENOM" id="CLU_3215512_0_0_6"/>
<dbReference type="KEGG" id="ecm:EcSMS35_1092"/>
<dbReference type="Proteomes" id="UP000007011">
    <property type="component" value="Chromosome"/>
</dbReference>
<accession>B1LPS3</accession>
<dbReference type="EMBL" id="CP000970">
    <property type="protein sequence ID" value="ACB15817.1"/>
    <property type="molecule type" value="Genomic_DNA"/>
</dbReference>